<dbReference type="InParanoid" id="K1X8J8"/>
<protein>
    <submittedName>
        <fullName evidence="1">Uncharacterized protein</fullName>
    </submittedName>
</protein>
<evidence type="ECO:0000313" key="1">
    <source>
        <dbReference type="EMBL" id="EKD17018.1"/>
    </source>
</evidence>
<gene>
    <name evidence="1" type="ORF">MBM_04595</name>
</gene>
<dbReference type="HOGENOM" id="CLU_1594901_0_0_1"/>
<accession>K1X8J8</accession>
<sequence length="167" mass="17869">MESSTGHKSQPSSYGFWALDLIENIENTDGTKVMINLITSTIFFSERPSASPPSPLWASSPSRTSRHARLPQAHGILPIPLPGAFCWRSLTSKLAPLDTALAQSALDAGNSVDGILPAATGRLHGDSSRAASLYLLRSPMVAADVPSLGHPAHLCKLLVGNRSVWWF</sequence>
<reference evidence="1 2" key="1">
    <citation type="journal article" date="2012" name="BMC Genomics">
        <title>Sequencing the genome of Marssonina brunnea reveals fungus-poplar co-evolution.</title>
        <authorList>
            <person name="Zhu S."/>
            <person name="Cao Y.-Z."/>
            <person name="Jiang C."/>
            <person name="Tan B.-Y."/>
            <person name="Wang Z."/>
            <person name="Feng S."/>
            <person name="Zhang L."/>
            <person name="Su X.-H."/>
            <person name="Brejova B."/>
            <person name="Vinar T."/>
            <person name="Xu M."/>
            <person name="Wang M.-X."/>
            <person name="Zhang S.-G."/>
            <person name="Huang M.-R."/>
            <person name="Wu R."/>
            <person name="Zhou Y."/>
        </authorList>
    </citation>
    <scope>NUCLEOTIDE SEQUENCE [LARGE SCALE GENOMIC DNA]</scope>
    <source>
        <strain evidence="1 2">MB_m1</strain>
    </source>
</reference>
<organism evidence="1 2">
    <name type="scientific">Marssonina brunnea f. sp. multigermtubi (strain MB_m1)</name>
    <name type="common">Marssonina leaf spot fungus</name>
    <dbReference type="NCBI Taxonomy" id="1072389"/>
    <lineage>
        <taxon>Eukaryota</taxon>
        <taxon>Fungi</taxon>
        <taxon>Dikarya</taxon>
        <taxon>Ascomycota</taxon>
        <taxon>Pezizomycotina</taxon>
        <taxon>Leotiomycetes</taxon>
        <taxon>Helotiales</taxon>
        <taxon>Drepanopezizaceae</taxon>
        <taxon>Drepanopeziza</taxon>
    </lineage>
</organism>
<dbReference type="KEGG" id="mbe:MBM_04595"/>
<evidence type="ECO:0000313" key="2">
    <source>
        <dbReference type="Proteomes" id="UP000006753"/>
    </source>
</evidence>
<keyword evidence="2" id="KW-1185">Reference proteome</keyword>
<dbReference type="EMBL" id="JH921437">
    <property type="protein sequence ID" value="EKD17018.1"/>
    <property type="molecule type" value="Genomic_DNA"/>
</dbReference>
<dbReference type="AlphaFoldDB" id="K1X8J8"/>
<proteinExistence type="predicted"/>
<name>K1X8J8_MARBU</name>
<dbReference type="Proteomes" id="UP000006753">
    <property type="component" value="Unassembled WGS sequence"/>
</dbReference>